<proteinExistence type="predicted"/>
<dbReference type="AlphaFoldDB" id="E6QUE1"/>
<sequence>MAIILPTHLHPIKPQHKHVYLKTQAGAELSMQFTLQDDLGYDSAVEYLSHLHDTLRKKMGEPVLTHSLQPAMVSVETLKQQILYIAGLHDSMFGTFNPQSALPDQERADFIELFLLAVATVIPGGEIRIELLKPAITSNGT</sequence>
<organism evidence="1">
    <name type="scientific">mine drainage metagenome</name>
    <dbReference type="NCBI Taxonomy" id="410659"/>
    <lineage>
        <taxon>unclassified sequences</taxon>
        <taxon>metagenomes</taxon>
        <taxon>ecological metagenomes</taxon>
    </lineage>
</organism>
<comment type="caution">
    <text evidence="1">The sequence shown here is derived from an EMBL/GenBank/DDBJ whole genome shotgun (WGS) entry which is preliminary data.</text>
</comment>
<name>E6QUE1_9ZZZZ</name>
<protein>
    <submittedName>
        <fullName evidence="1">Uncharacterized protein</fullName>
    </submittedName>
</protein>
<gene>
    <name evidence="1" type="ORF">CARN7_1665</name>
</gene>
<evidence type="ECO:0000313" key="1">
    <source>
        <dbReference type="EMBL" id="CBI10863.1"/>
    </source>
</evidence>
<reference evidence="1" key="1">
    <citation type="submission" date="2009-10" db="EMBL/GenBank/DDBJ databases">
        <title>Diversity of trophic interactions inside an arsenic-rich microbial ecosystem.</title>
        <authorList>
            <person name="Bertin P.N."/>
            <person name="Heinrich-Salmeron A."/>
            <person name="Pelletier E."/>
            <person name="Goulhen-Chollet F."/>
            <person name="Arsene-Ploetze F."/>
            <person name="Gallien S."/>
            <person name="Calteau A."/>
            <person name="Vallenet D."/>
            <person name="Casiot C."/>
            <person name="Chane-Woon-Ming B."/>
            <person name="Giloteaux L."/>
            <person name="Barakat M."/>
            <person name="Bonnefoy V."/>
            <person name="Bruneel O."/>
            <person name="Chandler M."/>
            <person name="Cleiss J."/>
            <person name="Duran R."/>
            <person name="Elbaz-Poulichet F."/>
            <person name="Fonknechten N."/>
            <person name="Lauga B."/>
            <person name="Mornico D."/>
            <person name="Ortet P."/>
            <person name="Schaeffer C."/>
            <person name="Siguier P."/>
            <person name="Alexander Thil Smith A."/>
            <person name="Van Dorsselaer A."/>
            <person name="Weissenbach J."/>
            <person name="Medigue C."/>
            <person name="Le Paslier D."/>
        </authorList>
    </citation>
    <scope>NUCLEOTIDE SEQUENCE</scope>
</reference>
<dbReference type="EMBL" id="CABR01000111">
    <property type="protein sequence ID" value="CBI10863.1"/>
    <property type="molecule type" value="Genomic_DNA"/>
</dbReference>
<accession>E6QUE1</accession>